<sequence length="562" mass="58040">MAGQSDGETSFSITGGAGRVHYTLTEIEAAAGRINLVAQDMGEVAATLDSELEWISSFTARLQASGLQGAEATHFAAGVAAGGLASAQGSVAAAARGVQELAAHASAAARRYEEAEAETVARERARRSRALFDGVQASTAGIFLPLVLWWQYHVLRDGADRQGMRDTAEDMLNDGPAYIAGLLGPAVGLGYLLGRSPIEGRGRSGALPAAGVRKFVDWSGLARPGHLELRAVPAGEWHGRAGDWRPGHAVPDLSGDVQLAVDPSVSGLLAGSQDAYGYPPGSIAVDRLDRPDGTRAWIVHLPGTEDWSKVDSANPFDFEGDLEGMTAGQQTLFEQQQIVVQELMRQALADAGALPTDDVLITGHSGGGIHAAAAAANPAFLADFNVKMIIIAGAPARNLPVAPNVLVLDLQNDDDLVAAADYGPPPNSVNRVTVTSHRPGAAEGKGTGDVIKDAHDLGNYIDDATALEQSNDPGIKAVRDSVGLFLGTAAAGGGPATVSRKVYQGRDADGPKTEAKSKPVMPTVPRPMKPGRLFPEPDIPPLPLPGAGAAVTGGPGTVSGRP</sequence>
<dbReference type="InterPro" id="IPR029058">
    <property type="entry name" value="AB_hydrolase_fold"/>
</dbReference>
<comment type="caution">
    <text evidence="2">The sequence shown here is derived from an EMBL/GenBank/DDBJ whole genome shotgun (WGS) entry which is preliminary data.</text>
</comment>
<dbReference type="RefSeq" id="WP_176636222.1">
    <property type="nucleotide sequence ID" value="NZ_JAAMFM010000033.1"/>
</dbReference>
<dbReference type="EMBL" id="JAAMFM010000033">
    <property type="protein sequence ID" value="NVM96501.1"/>
    <property type="molecule type" value="Genomic_DNA"/>
</dbReference>
<evidence type="ECO:0000313" key="3">
    <source>
        <dbReference type="Proteomes" id="UP000543556"/>
    </source>
</evidence>
<evidence type="ECO:0000256" key="1">
    <source>
        <dbReference type="SAM" id="MobiDB-lite"/>
    </source>
</evidence>
<keyword evidence="3" id="KW-1185">Reference proteome</keyword>
<proteinExistence type="predicted"/>
<accession>A0A7Y7IJ98</accession>
<dbReference type="Gene3D" id="3.40.50.1820">
    <property type="entry name" value="alpha/beta hydrolase"/>
    <property type="match status" value="1"/>
</dbReference>
<gene>
    <name evidence="2" type="ORF">G6034_16615</name>
</gene>
<feature type="compositionally biased region" description="Basic and acidic residues" evidence="1">
    <location>
        <begin position="505"/>
        <end position="517"/>
    </location>
</feature>
<feature type="region of interest" description="Disordered" evidence="1">
    <location>
        <begin position="505"/>
        <end position="562"/>
    </location>
</feature>
<name>A0A7Y7IJ98_9MICC</name>
<protein>
    <recommendedName>
        <fullName evidence="4">Alpha/beta hydrolase family protein</fullName>
    </recommendedName>
</protein>
<evidence type="ECO:0000313" key="2">
    <source>
        <dbReference type="EMBL" id="NVM96501.1"/>
    </source>
</evidence>
<dbReference type="Proteomes" id="UP000543556">
    <property type="component" value="Unassembled WGS sequence"/>
</dbReference>
<dbReference type="SUPFAM" id="SSF53474">
    <property type="entry name" value="alpha/beta-Hydrolases"/>
    <property type="match status" value="1"/>
</dbReference>
<organism evidence="2 3">
    <name type="scientific">Arthrobacter wenxiniae</name>
    <dbReference type="NCBI Taxonomy" id="2713570"/>
    <lineage>
        <taxon>Bacteria</taxon>
        <taxon>Bacillati</taxon>
        <taxon>Actinomycetota</taxon>
        <taxon>Actinomycetes</taxon>
        <taxon>Micrococcales</taxon>
        <taxon>Micrococcaceae</taxon>
        <taxon>Arthrobacter</taxon>
    </lineage>
</organism>
<evidence type="ECO:0008006" key="4">
    <source>
        <dbReference type="Google" id="ProtNLM"/>
    </source>
</evidence>
<feature type="compositionally biased region" description="Gly residues" evidence="1">
    <location>
        <begin position="551"/>
        <end position="562"/>
    </location>
</feature>
<reference evidence="2 3" key="1">
    <citation type="submission" date="2020-02" db="EMBL/GenBank/DDBJ databases">
        <title>Genome sequence of strain AETb3-4.</title>
        <authorList>
            <person name="Gao J."/>
            <person name="Zhang X."/>
        </authorList>
    </citation>
    <scope>NUCLEOTIDE SEQUENCE [LARGE SCALE GENOMIC DNA]</scope>
    <source>
        <strain evidence="2 3">AETb3-4</strain>
    </source>
</reference>
<dbReference type="AlphaFoldDB" id="A0A7Y7IJ98"/>